<evidence type="ECO:0000313" key="3">
    <source>
        <dbReference type="EMBL" id="OKA33814.1"/>
    </source>
</evidence>
<organism evidence="3 4">
    <name type="scientific">Bacillus cereus</name>
    <dbReference type="NCBI Taxonomy" id="1396"/>
    <lineage>
        <taxon>Bacteria</taxon>
        <taxon>Bacillati</taxon>
        <taxon>Bacillota</taxon>
        <taxon>Bacilli</taxon>
        <taxon>Bacillales</taxon>
        <taxon>Bacillaceae</taxon>
        <taxon>Bacillus</taxon>
        <taxon>Bacillus cereus group</taxon>
    </lineage>
</organism>
<name>A0A1Q4L6G4_BACCE</name>
<protein>
    <submittedName>
        <fullName evidence="3">WYL domain-containing protein</fullName>
    </submittedName>
</protein>
<dbReference type="InterPro" id="IPR057727">
    <property type="entry name" value="WCX_dom"/>
</dbReference>
<gene>
    <name evidence="3" type="ORF">BJR07_25570</name>
</gene>
<dbReference type="InterPro" id="IPR051534">
    <property type="entry name" value="CBASS_pafABC_assoc_protein"/>
</dbReference>
<evidence type="ECO:0000259" key="2">
    <source>
        <dbReference type="Pfam" id="PF25583"/>
    </source>
</evidence>
<proteinExistence type="predicted"/>
<dbReference type="Pfam" id="PF13280">
    <property type="entry name" value="WYL"/>
    <property type="match status" value="1"/>
</dbReference>
<feature type="domain" description="WCX" evidence="2">
    <location>
        <begin position="250"/>
        <end position="323"/>
    </location>
</feature>
<dbReference type="AlphaFoldDB" id="A0A1Q4L6G4"/>
<evidence type="ECO:0000259" key="1">
    <source>
        <dbReference type="Pfam" id="PF13280"/>
    </source>
</evidence>
<dbReference type="EMBL" id="MPON01000011">
    <property type="protein sequence ID" value="OKA33814.1"/>
    <property type="molecule type" value="Genomic_DNA"/>
</dbReference>
<evidence type="ECO:0000313" key="4">
    <source>
        <dbReference type="Proteomes" id="UP000186535"/>
    </source>
</evidence>
<dbReference type="RefSeq" id="WP_073518898.1">
    <property type="nucleotide sequence ID" value="NZ_MPOM01000009.1"/>
</dbReference>
<sequence length="328" mass="38759">MVRNLKEREKKTIRLLSIYDRLCKGNVLIKKDEIDNFGVHPKTIKRDLEEIQLYLDMNAGNSLQLEQDDKKRQVHLSRSSDLWLTKEEILSLGKVLLETRAFSKDEMNTLLDKIMNQSAPKDRDFIKDVMRNERYHYEPLQHQSSLLQMIWDISDAVRTKKLLEMEYKKETAAEGTKRKVKPVGILFSEYYFYLAALPVEYDFEFPTIYRMDRIENYEIQEEHFKVNYAERFEEGEFRKKIQFMQSGPLMDITFRFSGASLQAVLDRLPTARVVSQDDHGTIIEAKVFGKGIKMWLLSQGPFVEVLKPVEFREEMRESLGAMLEIYRD</sequence>
<dbReference type="PANTHER" id="PTHR34580:SF1">
    <property type="entry name" value="PROTEIN PAFC"/>
    <property type="match status" value="1"/>
</dbReference>
<reference evidence="3 4" key="1">
    <citation type="submission" date="2016-11" db="EMBL/GenBank/DDBJ databases">
        <title>Identification of Bacillus cereus isolated from egg-white.</title>
        <authorList>
            <person name="Soni A."/>
            <person name="Oey I."/>
            <person name="Silcock P."/>
            <person name="Bremer P."/>
        </authorList>
    </citation>
    <scope>NUCLEOTIDE SEQUENCE [LARGE SCALE GENOMIC DNA]</scope>
    <source>
        <strain evidence="3 4">NZAS03</strain>
    </source>
</reference>
<dbReference type="PROSITE" id="PS52050">
    <property type="entry name" value="WYL"/>
    <property type="match status" value="1"/>
</dbReference>
<comment type="caution">
    <text evidence="3">The sequence shown here is derived from an EMBL/GenBank/DDBJ whole genome shotgun (WGS) entry which is preliminary data.</text>
</comment>
<dbReference type="PANTHER" id="PTHR34580">
    <property type="match status" value="1"/>
</dbReference>
<feature type="domain" description="WYL" evidence="1">
    <location>
        <begin position="152"/>
        <end position="218"/>
    </location>
</feature>
<accession>A0A1Q4L6G4</accession>
<dbReference type="InterPro" id="IPR026881">
    <property type="entry name" value="WYL_dom"/>
</dbReference>
<dbReference type="Proteomes" id="UP000186535">
    <property type="component" value="Unassembled WGS sequence"/>
</dbReference>
<dbReference type="Pfam" id="PF25583">
    <property type="entry name" value="WCX"/>
    <property type="match status" value="1"/>
</dbReference>